<dbReference type="Proteomes" id="UP001358586">
    <property type="component" value="Chromosome 9"/>
</dbReference>
<sequence>MSNLGYFKVWGCLVYYRVLDQQRTKLGPRAVKGAFVGYAQHSKAYRVLDLVSNTIIETRDVVLIENKIFNNSKNSEKEYQPMISSDQTKRSLYDNKDTELTKSQRVRKVKDFGPDFISSQSLAFLVEGNREFIIMKIPIMFNVNGDPQSYGEAMTSRDVAFWKKAISDEMDSILSNNTWILVDFSQGSNPIRCKLVFKRKNTPTGFSPTFMARLVVEGFKKKERHRLF</sequence>
<organism evidence="2 3">
    <name type="scientific">Gossypium arboreum</name>
    <name type="common">Tree cotton</name>
    <name type="synonym">Gossypium nanking</name>
    <dbReference type="NCBI Taxonomy" id="29729"/>
    <lineage>
        <taxon>Eukaryota</taxon>
        <taxon>Viridiplantae</taxon>
        <taxon>Streptophyta</taxon>
        <taxon>Embryophyta</taxon>
        <taxon>Tracheophyta</taxon>
        <taxon>Spermatophyta</taxon>
        <taxon>Magnoliopsida</taxon>
        <taxon>eudicotyledons</taxon>
        <taxon>Gunneridae</taxon>
        <taxon>Pentapetalae</taxon>
        <taxon>rosids</taxon>
        <taxon>malvids</taxon>
        <taxon>Malvales</taxon>
        <taxon>Malvaceae</taxon>
        <taxon>Malvoideae</taxon>
        <taxon>Gossypium</taxon>
    </lineage>
</organism>
<gene>
    <name evidence="2" type="ORF">PVK06_030377</name>
</gene>
<feature type="domain" description="Retroviral polymerase SH3-like" evidence="1">
    <location>
        <begin position="12"/>
        <end position="76"/>
    </location>
</feature>
<comment type="caution">
    <text evidence="2">The sequence shown here is derived from an EMBL/GenBank/DDBJ whole genome shotgun (WGS) entry which is preliminary data.</text>
</comment>
<proteinExistence type="predicted"/>
<evidence type="ECO:0000313" key="3">
    <source>
        <dbReference type="Proteomes" id="UP001358586"/>
    </source>
</evidence>
<dbReference type="InterPro" id="IPR057670">
    <property type="entry name" value="SH3_retrovirus"/>
</dbReference>
<reference evidence="2 3" key="1">
    <citation type="submission" date="2023-03" db="EMBL/GenBank/DDBJ databases">
        <title>WGS of Gossypium arboreum.</title>
        <authorList>
            <person name="Yu D."/>
        </authorList>
    </citation>
    <scope>NUCLEOTIDE SEQUENCE [LARGE SCALE GENOMIC DNA]</scope>
    <source>
        <tissue evidence="2">Leaf</tissue>
    </source>
</reference>
<name>A0ABR0NN46_GOSAR</name>
<dbReference type="Pfam" id="PF25597">
    <property type="entry name" value="SH3_retrovirus"/>
    <property type="match status" value="1"/>
</dbReference>
<protein>
    <recommendedName>
        <fullName evidence="1">Retroviral polymerase SH3-like domain-containing protein</fullName>
    </recommendedName>
</protein>
<evidence type="ECO:0000313" key="2">
    <source>
        <dbReference type="EMBL" id="KAK5802758.1"/>
    </source>
</evidence>
<dbReference type="EMBL" id="JARKNE010000009">
    <property type="protein sequence ID" value="KAK5802758.1"/>
    <property type="molecule type" value="Genomic_DNA"/>
</dbReference>
<accession>A0ABR0NN46</accession>
<evidence type="ECO:0000259" key="1">
    <source>
        <dbReference type="Pfam" id="PF25597"/>
    </source>
</evidence>
<keyword evidence="3" id="KW-1185">Reference proteome</keyword>